<protein>
    <recommendedName>
        <fullName evidence="1">Protein NO VEIN C-terminal domain-containing protein</fullName>
    </recommendedName>
</protein>
<dbReference type="Pfam" id="PF13020">
    <property type="entry name" value="NOV_C"/>
    <property type="match status" value="1"/>
</dbReference>
<reference evidence="2" key="1">
    <citation type="submission" date="2023-10" db="EMBL/GenBank/DDBJ databases">
        <title>The first scallop-associated chemosynthetic bacterial symbiont.</title>
        <authorList>
            <person name="Lin Y.-T."/>
            <person name="Sun J."/>
            <person name="Ip J.C.-H."/>
            <person name="He X."/>
            <person name="Gao Z.-M."/>
            <person name="Perez M."/>
            <person name="Xu T."/>
            <person name="Qian P.-Y."/>
            <person name="Qiu J.-W."/>
        </authorList>
    </citation>
    <scope>NUCLEOTIDE SEQUENCE</scope>
    <source>
        <strain evidence="2">Gill1</strain>
    </source>
</reference>
<dbReference type="InterPro" id="IPR024975">
    <property type="entry name" value="NOV_C"/>
</dbReference>
<organism evidence="2">
    <name type="scientific">Catillopecten margaritatus gill symbiont</name>
    <dbReference type="NCBI Taxonomy" id="3083288"/>
    <lineage>
        <taxon>Bacteria</taxon>
        <taxon>Pseudomonadati</taxon>
        <taxon>Pseudomonadota</taxon>
        <taxon>Gammaproteobacteria</taxon>
        <taxon>sulfur-oxidizing symbionts</taxon>
    </lineage>
</organism>
<evidence type="ECO:0000313" key="2">
    <source>
        <dbReference type="EMBL" id="WXU00468.1"/>
    </source>
</evidence>
<feature type="domain" description="Protein NO VEIN C-terminal" evidence="1">
    <location>
        <begin position="3"/>
        <end position="91"/>
    </location>
</feature>
<evidence type="ECO:0000259" key="1">
    <source>
        <dbReference type="Pfam" id="PF13020"/>
    </source>
</evidence>
<gene>
    <name evidence="2" type="ORF">Ctma_1184</name>
</gene>
<dbReference type="EMBL" id="CP138327">
    <property type="protein sequence ID" value="WXU00468.1"/>
    <property type="molecule type" value="Genomic_DNA"/>
</dbReference>
<accession>A0AAU6PHI3</accession>
<sequence length="120" mass="13897">MQAETFFVNNYEDIDRFKGGKLQDARLFGDGYDFQVDVDSGFYLAEIKGIVKSKGKFRLTENEYQKAAEYKNDYIITIVLNLGRKPKFLTIENPLKNLQFKKKEVSAKVTTEYHLIGNIN</sequence>
<dbReference type="AlphaFoldDB" id="A0AAU6PHI3"/>
<proteinExistence type="predicted"/>
<name>A0AAU6PHI3_9GAMM</name>